<comment type="caution">
    <text evidence="1">The sequence shown here is derived from an EMBL/GenBank/DDBJ whole genome shotgun (WGS) entry which is preliminary data.</text>
</comment>
<gene>
    <name evidence="1" type="ORF">S01H1_08256</name>
</gene>
<reference evidence="1" key="1">
    <citation type="journal article" date="2014" name="Front. Microbiol.">
        <title>High frequency of phylogenetically diverse reductive dehalogenase-homologous genes in deep subseafloor sedimentary metagenomes.</title>
        <authorList>
            <person name="Kawai M."/>
            <person name="Futagami T."/>
            <person name="Toyoda A."/>
            <person name="Takaki Y."/>
            <person name="Nishi S."/>
            <person name="Hori S."/>
            <person name="Arai W."/>
            <person name="Tsubouchi T."/>
            <person name="Morono Y."/>
            <person name="Uchiyama I."/>
            <person name="Ito T."/>
            <person name="Fujiyama A."/>
            <person name="Inagaki F."/>
            <person name="Takami H."/>
        </authorList>
    </citation>
    <scope>NUCLEOTIDE SEQUENCE</scope>
    <source>
        <strain evidence="1">Expedition CK06-06</strain>
    </source>
</reference>
<evidence type="ECO:0000313" key="1">
    <source>
        <dbReference type="EMBL" id="GAF75099.1"/>
    </source>
</evidence>
<dbReference type="EMBL" id="BARS01004238">
    <property type="protein sequence ID" value="GAF75099.1"/>
    <property type="molecule type" value="Genomic_DNA"/>
</dbReference>
<organism evidence="1">
    <name type="scientific">marine sediment metagenome</name>
    <dbReference type="NCBI Taxonomy" id="412755"/>
    <lineage>
        <taxon>unclassified sequences</taxon>
        <taxon>metagenomes</taxon>
        <taxon>ecological metagenomes</taxon>
    </lineage>
</organism>
<protein>
    <submittedName>
        <fullName evidence="1">Uncharacterized protein</fullName>
    </submittedName>
</protein>
<dbReference type="AlphaFoldDB" id="X0S225"/>
<accession>X0S225</accession>
<proteinExistence type="predicted"/>
<sequence>MAGDIPDFGGGAAVTQELTVGLDVALFLVAASDAPGNYTGLLTIGIWN</sequence>
<name>X0S225_9ZZZZ</name>